<accession>A0A6A4EG53</accession>
<evidence type="ECO:0000256" key="1">
    <source>
        <dbReference type="SAM" id="MobiDB-lite"/>
    </source>
</evidence>
<evidence type="ECO:0000313" key="3">
    <source>
        <dbReference type="Proteomes" id="UP000434957"/>
    </source>
</evidence>
<dbReference type="AlphaFoldDB" id="A0A6A4EG53"/>
<proteinExistence type="predicted"/>
<comment type="caution">
    <text evidence="2">The sequence shown here is derived from an EMBL/GenBank/DDBJ whole genome shotgun (WGS) entry which is preliminary data.</text>
</comment>
<reference evidence="2 3" key="1">
    <citation type="submission" date="2018-08" db="EMBL/GenBank/DDBJ databases">
        <title>Genomic investigation of the strawberry pathogen Phytophthora fragariae indicates pathogenicity is determined by transcriptional variation in three key races.</title>
        <authorList>
            <person name="Adams T.M."/>
            <person name="Armitage A.D."/>
            <person name="Sobczyk M.K."/>
            <person name="Bates H.J."/>
            <person name="Dunwell J.M."/>
            <person name="Nellist C.F."/>
            <person name="Harrison R.J."/>
        </authorList>
    </citation>
    <scope>NUCLEOTIDE SEQUENCE [LARGE SCALE GENOMIC DNA]</scope>
    <source>
        <strain evidence="2 3">SCRP333</strain>
    </source>
</reference>
<dbReference type="Proteomes" id="UP000434957">
    <property type="component" value="Unassembled WGS sequence"/>
</dbReference>
<organism evidence="2 3">
    <name type="scientific">Phytophthora rubi</name>
    <dbReference type="NCBI Taxonomy" id="129364"/>
    <lineage>
        <taxon>Eukaryota</taxon>
        <taxon>Sar</taxon>
        <taxon>Stramenopiles</taxon>
        <taxon>Oomycota</taxon>
        <taxon>Peronosporomycetes</taxon>
        <taxon>Peronosporales</taxon>
        <taxon>Peronosporaceae</taxon>
        <taxon>Phytophthora</taxon>
    </lineage>
</organism>
<sequence>MPLDDTAEDATEDGGPTRMGFERNKNGVIKLTPTQLSRKERKQQALDMYYDTVQEDDKLTSIRTLFKEHKKKQRRITTVPNFMSGSPMIPYGYNDLHVSILYLDMPHLPSQP</sequence>
<protein>
    <submittedName>
        <fullName evidence="2">Uncharacterized protein</fullName>
    </submittedName>
</protein>
<name>A0A6A4EG53_9STRA</name>
<feature type="compositionally biased region" description="Acidic residues" evidence="1">
    <location>
        <begin position="1"/>
        <end position="12"/>
    </location>
</feature>
<gene>
    <name evidence="2" type="ORF">PR003_g16989</name>
</gene>
<dbReference type="EMBL" id="QXFT01001275">
    <property type="protein sequence ID" value="KAE9323386.1"/>
    <property type="molecule type" value="Genomic_DNA"/>
</dbReference>
<feature type="region of interest" description="Disordered" evidence="1">
    <location>
        <begin position="1"/>
        <end position="26"/>
    </location>
</feature>
<keyword evidence="3" id="KW-1185">Reference proteome</keyword>
<evidence type="ECO:0000313" key="2">
    <source>
        <dbReference type="EMBL" id="KAE9323386.1"/>
    </source>
</evidence>